<organism evidence="7">
    <name type="scientific">Streptomyces sp. NBC_00180</name>
    <dbReference type="NCBI Taxonomy" id="2903632"/>
    <lineage>
        <taxon>Bacteria</taxon>
        <taxon>Bacillati</taxon>
        <taxon>Actinomycetota</taxon>
        <taxon>Actinomycetes</taxon>
        <taxon>Kitasatosporales</taxon>
        <taxon>Streptomycetaceae</taxon>
        <taxon>Streptomyces</taxon>
    </lineage>
</organism>
<feature type="transmembrane region" description="Helical" evidence="6">
    <location>
        <begin position="231"/>
        <end position="261"/>
    </location>
</feature>
<feature type="transmembrane region" description="Helical" evidence="6">
    <location>
        <begin position="333"/>
        <end position="352"/>
    </location>
</feature>
<feature type="transmembrane region" description="Helical" evidence="6">
    <location>
        <begin position="391"/>
        <end position="411"/>
    </location>
</feature>
<name>A0AAU1HR04_9ACTN</name>
<dbReference type="PANTHER" id="PTHR42770:SF7">
    <property type="entry name" value="MEMBRANE PROTEIN"/>
    <property type="match status" value="1"/>
</dbReference>
<reference evidence="7" key="1">
    <citation type="submission" date="2022-10" db="EMBL/GenBank/DDBJ databases">
        <title>The complete genomes of actinobacterial strains from the NBC collection.</title>
        <authorList>
            <person name="Joergensen T.S."/>
            <person name="Alvarez Arevalo M."/>
            <person name="Sterndorff E.B."/>
            <person name="Faurdal D."/>
            <person name="Vuksanovic O."/>
            <person name="Mourched A.-S."/>
            <person name="Charusanti P."/>
            <person name="Shaw S."/>
            <person name="Blin K."/>
            <person name="Weber T."/>
        </authorList>
    </citation>
    <scope>NUCLEOTIDE SEQUENCE</scope>
    <source>
        <strain evidence="7">NBC 00180</strain>
    </source>
</reference>
<comment type="subcellular location">
    <subcellularLocation>
        <location evidence="1">Cell membrane</location>
        <topology evidence="1">Multi-pass membrane protein</topology>
    </subcellularLocation>
</comment>
<feature type="transmembrane region" description="Helical" evidence="6">
    <location>
        <begin position="190"/>
        <end position="211"/>
    </location>
</feature>
<sequence>MPKEPQRLTRTIGVGGATAITLSVISPAIAVFVVASVVVTGAGSGSVWCFLAAALVGICLAFCYAELAAAFPSAGGPYVLVGRAMGPAAGFAMLALAVLQFVIPAILAQGAASYLDAVISGAGSRFTSAALIILASLISMCTIKVNVFVTGAFLILEIALLASLSILGFVHVHRPLSSVLTHPQVIAPDGALSGTSFNVILTFTAVALFAYGGYETPAYLSEETRGSSRNVAWAILLSFAITVIAEAIPVTAIVVGAPSLVELGQSESPITYFLSSVSDPWFHDMVSIGVALAAFNLLVGVLILLSRLLYGTARDRAWPDPVRRGMVRLHPKYATPITANIASTIVALGFLFVPQSGLIQFIGASATFAYILVALAALVGRLRHRTDRSPYRMPLWPLPPLLALVALGYVIKTQTAANLLWPLGLMTAAILYYLLHLRSRDDRWLLTSPENDRNTPPRQGTGDN</sequence>
<dbReference type="InterPro" id="IPR002293">
    <property type="entry name" value="AA/rel_permease1"/>
</dbReference>
<evidence type="ECO:0000256" key="5">
    <source>
        <dbReference type="ARBA" id="ARBA00023136"/>
    </source>
</evidence>
<feature type="transmembrane region" description="Helical" evidence="6">
    <location>
        <begin position="12"/>
        <end position="39"/>
    </location>
</feature>
<evidence type="ECO:0000256" key="4">
    <source>
        <dbReference type="ARBA" id="ARBA00022989"/>
    </source>
</evidence>
<feature type="transmembrane region" description="Helical" evidence="6">
    <location>
        <begin position="417"/>
        <end position="435"/>
    </location>
</feature>
<proteinExistence type="predicted"/>
<feature type="transmembrane region" description="Helical" evidence="6">
    <location>
        <begin position="145"/>
        <end position="170"/>
    </location>
</feature>
<keyword evidence="4 6" id="KW-1133">Transmembrane helix</keyword>
<dbReference type="PANTHER" id="PTHR42770">
    <property type="entry name" value="AMINO ACID TRANSPORTER-RELATED"/>
    <property type="match status" value="1"/>
</dbReference>
<evidence type="ECO:0000256" key="1">
    <source>
        <dbReference type="ARBA" id="ARBA00004651"/>
    </source>
</evidence>
<dbReference type="Pfam" id="PF13520">
    <property type="entry name" value="AA_permease_2"/>
    <property type="match status" value="1"/>
</dbReference>
<feature type="transmembrane region" description="Helical" evidence="6">
    <location>
        <begin position="117"/>
        <end position="138"/>
    </location>
</feature>
<dbReference type="GO" id="GO:0005886">
    <property type="term" value="C:plasma membrane"/>
    <property type="evidence" value="ECO:0007669"/>
    <property type="project" value="UniProtKB-SubCell"/>
</dbReference>
<dbReference type="PIRSF" id="PIRSF006060">
    <property type="entry name" value="AA_transporter"/>
    <property type="match status" value="1"/>
</dbReference>
<feature type="transmembrane region" description="Helical" evidence="6">
    <location>
        <begin position="281"/>
        <end position="305"/>
    </location>
</feature>
<evidence type="ECO:0000256" key="6">
    <source>
        <dbReference type="SAM" id="Phobius"/>
    </source>
</evidence>
<keyword evidence="3 6" id="KW-0812">Transmembrane</keyword>
<protein>
    <submittedName>
        <fullName evidence="7">APC family permease</fullName>
    </submittedName>
</protein>
<accession>A0AAU1HR04</accession>
<dbReference type="GO" id="GO:0022857">
    <property type="term" value="F:transmembrane transporter activity"/>
    <property type="evidence" value="ECO:0007669"/>
    <property type="project" value="InterPro"/>
</dbReference>
<gene>
    <name evidence="7" type="ORF">OG477_00325</name>
    <name evidence="8" type="ORF">OG477_45020</name>
</gene>
<feature type="transmembrane region" description="Helical" evidence="6">
    <location>
        <begin position="45"/>
        <end position="67"/>
    </location>
</feature>
<dbReference type="EMBL" id="CP108140">
    <property type="protein sequence ID" value="WTP91897.1"/>
    <property type="molecule type" value="Genomic_DNA"/>
</dbReference>
<dbReference type="Gene3D" id="1.20.1740.10">
    <property type="entry name" value="Amino acid/polyamine transporter I"/>
    <property type="match status" value="1"/>
</dbReference>
<feature type="transmembrane region" description="Helical" evidence="6">
    <location>
        <begin position="88"/>
        <end position="111"/>
    </location>
</feature>
<keyword evidence="2" id="KW-1003">Cell membrane</keyword>
<keyword evidence="5 6" id="KW-0472">Membrane</keyword>
<dbReference type="InterPro" id="IPR050367">
    <property type="entry name" value="APC_superfamily"/>
</dbReference>
<dbReference type="AlphaFoldDB" id="A0AAU1HR04"/>
<evidence type="ECO:0000313" key="8">
    <source>
        <dbReference type="EMBL" id="WTP91897.1"/>
    </source>
</evidence>
<evidence type="ECO:0000313" key="7">
    <source>
        <dbReference type="EMBL" id="WTP83941.1"/>
    </source>
</evidence>
<dbReference type="EMBL" id="CP108140">
    <property type="protein sequence ID" value="WTP83941.1"/>
    <property type="molecule type" value="Genomic_DNA"/>
</dbReference>
<evidence type="ECO:0000256" key="3">
    <source>
        <dbReference type="ARBA" id="ARBA00022692"/>
    </source>
</evidence>
<feature type="transmembrane region" description="Helical" evidence="6">
    <location>
        <begin position="358"/>
        <end position="379"/>
    </location>
</feature>
<evidence type="ECO:0000256" key="2">
    <source>
        <dbReference type="ARBA" id="ARBA00022475"/>
    </source>
</evidence>